<dbReference type="Pfam" id="PF00535">
    <property type="entry name" value="Glycos_transf_2"/>
    <property type="match status" value="1"/>
</dbReference>
<accession>A0A7Y0LB52</accession>
<keyword evidence="3" id="KW-1185">Reference proteome</keyword>
<dbReference type="InterPro" id="IPR001173">
    <property type="entry name" value="Glyco_trans_2-like"/>
</dbReference>
<dbReference type="RefSeq" id="WP_169073756.1">
    <property type="nucleotide sequence ID" value="NZ_JABBXH010000001.1"/>
</dbReference>
<dbReference type="Proteomes" id="UP000568664">
    <property type="component" value="Unassembled WGS sequence"/>
</dbReference>
<dbReference type="InterPro" id="IPR029044">
    <property type="entry name" value="Nucleotide-diphossugar_trans"/>
</dbReference>
<dbReference type="CDD" id="cd00761">
    <property type="entry name" value="Glyco_tranf_GTA_type"/>
    <property type="match status" value="1"/>
</dbReference>
<feature type="domain" description="Glycosyltransferase 2-like" evidence="1">
    <location>
        <begin position="4"/>
        <end position="159"/>
    </location>
</feature>
<name>A0A7Y0LB52_9GAMM</name>
<sequence>MKVSIGIPFFNPGPVFREAIASVLNQTFEDFELILLDDGSSDNALSIAQSFADPRIKVISDGKNKGLPARLNELIELSSGDYIARMDADDLISPDRLQLQVNFLNTRQTIDLVSTGICSITDDAKVLGYRKPQESPLSNASISDAIYGRVNIAHATIMARKSWYQRNQYNETAKLMEDYQLWIDAAIKDDLNVGYIVTPLYFYREESSVSSRKAINAYKNQLSLVKENYLNYLSWPEKFKFTLTMRFKMLVVLMLNSFNTTNLLMSLRNKSTEQHEPELMALQQQLDDIRSQV</sequence>
<dbReference type="PANTHER" id="PTHR22916:SF3">
    <property type="entry name" value="UDP-GLCNAC:BETAGAL BETA-1,3-N-ACETYLGLUCOSAMINYLTRANSFERASE-LIKE PROTEIN 1"/>
    <property type="match status" value="1"/>
</dbReference>
<protein>
    <submittedName>
        <fullName evidence="2">Glycosyltransferase family 2 protein</fullName>
    </submittedName>
</protein>
<proteinExistence type="predicted"/>
<dbReference type="EMBL" id="JABBXH010000001">
    <property type="protein sequence ID" value="NMP30451.1"/>
    <property type="molecule type" value="Genomic_DNA"/>
</dbReference>
<reference evidence="2 3" key="1">
    <citation type="submission" date="2020-04" db="EMBL/GenBank/DDBJ databases">
        <title>Thalassotalea sp. M1531, isolated from the surface of marine red alga.</title>
        <authorList>
            <person name="Pang L."/>
            <person name="Lu D.-C."/>
        </authorList>
    </citation>
    <scope>NUCLEOTIDE SEQUENCE [LARGE SCALE GENOMIC DNA]</scope>
    <source>
        <strain evidence="2 3">M1531</strain>
    </source>
</reference>
<keyword evidence="2" id="KW-0808">Transferase</keyword>
<gene>
    <name evidence="2" type="ORF">HII17_02650</name>
</gene>
<dbReference type="Gene3D" id="3.90.550.10">
    <property type="entry name" value="Spore Coat Polysaccharide Biosynthesis Protein SpsA, Chain A"/>
    <property type="match status" value="1"/>
</dbReference>
<evidence type="ECO:0000313" key="3">
    <source>
        <dbReference type="Proteomes" id="UP000568664"/>
    </source>
</evidence>
<organism evidence="2 3">
    <name type="scientific">Thalassotalea algicola</name>
    <dbReference type="NCBI Taxonomy" id="2716224"/>
    <lineage>
        <taxon>Bacteria</taxon>
        <taxon>Pseudomonadati</taxon>
        <taxon>Pseudomonadota</taxon>
        <taxon>Gammaproteobacteria</taxon>
        <taxon>Alteromonadales</taxon>
        <taxon>Colwelliaceae</taxon>
        <taxon>Thalassotalea</taxon>
    </lineage>
</organism>
<dbReference type="AlphaFoldDB" id="A0A7Y0LB52"/>
<comment type="caution">
    <text evidence="2">The sequence shown here is derived from an EMBL/GenBank/DDBJ whole genome shotgun (WGS) entry which is preliminary data.</text>
</comment>
<evidence type="ECO:0000313" key="2">
    <source>
        <dbReference type="EMBL" id="NMP30451.1"/>
    </source>
</evidence>
<dbReference type="PANTHER" id="PTHR22916">
    <property type="entry name" value="GLYCOSYLTRANSFERASE"/>
    <property type="match status" value="1"/>
</dbReference>
<dbReference type="SUPFAM" id="SSF53448">
    <property type="entry name" value="Nucleotide-diphospho-sugar transferases"/>
    <property type="match status" value="1"/>
</dbReference>
<evidence type="ECO:0000259" key="1">
    <source>
        <dbReference type="Pfam" id="PF00535"/>
    </source>
</evidence>
<dbReference type="GO" id="GO:0016758">
    <property type="term" value="F:hexosyltransferase activity"/>
    <property type="evidence" value="ECO:0007669"/>
    <property type="project" value="UniProtKB-ARBA"/>
</dbReference>